<evidence type="ECO:0000256" key="2">
    <source>
        <dbReference type="ARBA" id="ARBA00022676"/>
    </source>
</evidence>
<comment type="similarity">
    <text evidence="1">Belongs to the glycosyltransferase 34 family.</text>
</comment>
<dbReference type="GO" id="GO:0006487">
    <property type="term" value="P:protein N-linked glycosylation"/>
    <property type="evidence" value="ECO:0007669"/>
    <property type="project" value="TreeGrafter"/>
</dbReference>
<dbReference type="GeneID" id="27905619"/>
<protein>
    <submittedName>
        <fullName evidence="4">Glycosyltransferase family 34 protein</fullName>
    </submittedName>
</protein>
<dbReference type="RefSeq" id="XP_016764520.1">
    <property type="nucleotide sequence ID" value="XM_016908482.1"/>
</dbReference>
<keyword evidence="5" id="KW-1185">Reference proteome</keyword>
<accession>N1QM45</accession>
<dbReference type="Gene3D" id="3.90.550.10">
    <property type="entry name" value="Spore Coat Polysaccharide Biosynthesis Protein SpsA, Chain A"/>
    <property type="match status" value="1"/>
</dbReference>
<dbReference type="SUPFAM" id="SSF53448">
    <property type="entry name" value="Nucleotide-diphospho-sugar transferases"/>
    <property type="match status" value="1"/>
</dbReference>
<dbReference type="PANTHER" id="PTHR31306:SF8">
    <property type="entry name" value="GLYCOSYLTRANSFERASE FAMILY 34 PROTEIN"/>
    <property type="match status" value="1"/>
</dbReference>
<dbReference type="InterPro" id="IPR008630">
    <property type="entry name" value="Glyco_trans_34"/>
</dbReference>
<dbReference type="eggNOG" id="ENOG502SHP1">
    <property type="taxonomic scope" value="Eukaryota"/>
</dbReference>
<evidence type="ECO:0000313" key="4">
    <source>
        <dbReference type="EMBL" id="EMF16399.1"/>
    </source>
</evidence>
<dbReference type="InterPro" id="IPR029044">
    <property type="entry name" value="Nucleotide-diphossugar_trans"/>
</dbReference>
<proteinExistence type="inferred from homology"/>
<feature type="non-terminal residue" evidence="4">
    <location>
        <position position="1"/>
    </location>
</feature>
<keyword evidence="2" id="KW-0328">Glycosyltransferase</keyword>
<dbReference type="OMA" id="RPWINAY"/>
<organism evidence="4 5">
    <name type="scientific">Sphaerulina musiva (strain SO2202)</name>
    <name type="common">Poplar stem canker fungus</name>
    <name type="synonym">Septoria musiva</name>
    <dbReference type="NCBI Taxonomy" id="692275"/>
    <lineage>
        <taxon>Eukaryota</taxon>
        <taxon>Fungi</taxon>
        <taxon>Dikarya</taxon>
        <taxon>Ascomycota</taxon>
        <taxon>Pezizomycotina</taxon>
        <taxon>Dothideomycetes</taxon>
        <taxon>Dothideomycetidae</taxon>
        <taxon>Mycosphaerellales</taxon>
        <taxon>Mycosphaerellaceae</taxon>
        <taxon>Sphaerulina</taxon>
    </lineage>
</organism>
<dbReference type="OrthoDB" id="202415at2759"/>
<evidence type="ECO:0000313" key="5">
    <source>
        <dbReference type="Proteomes" id="UP000016931"/>
    </source>
</evidence>
<dbReference type="Proteomes" id="UP000016931">
    <property type="component" value="Unassembled WGS sequence"/>
</dbReference>
<keyword evidence="3 4" id="KW-0808">Transferase</keyword>
<dbReference type="EMBL" id="KB456260">
    <property type="protein sequence ID" value="EMF16399.1"/>
    <property type="molecule type" value="Genomic_DNA"/>
</dbReference>
<dbReference type="AlphaFoldDB" id="N1QM45"/>
<sequence length="259" mass="29309">VTKVSMLYGAHKVPQLDAALLSHQRHSERFGCPFAKLEYDVTTRKLYSKHYFLLSTMLQELSKPVEHRQQWLMWVDADSIVLNPALSPEIFLPPDDVQGVYALVTADHNGLNSGVFYLRVHSDSVDLLTQTLAYPLAHPAEDLGWFGEQAAMAHVIQSIETAAAANTTGPSGIVWMPRIWFNAYEFEHGFEGQPGAALVHFAGLAEKRLTHMTRWLDELQQNPAKWEIPLHKTFYEDAISRFWKEYVANATAQSTKDQS</sequence>
<dbReference type="GO" id="GO:0000139">
    <property type="term" value="C:Golgi membrane"/>
    <property type="evidence" value="ECO:0007669"/>
    <property type="project" value="TreeGrafter"/>
</dbReference>
<gene>
    <name evidence="4" type="ORF">SEPMUDRAFT_32080</name>
</gene>
<evidence type="ECO:0000256" key="3">
    <source>
        <dbReference type="ARBA" id="ARBA00022679"/>
    </source>
</evidence>
<evidence type="ECO:0000256" key="1">
    <source>
        <dbReference type="ARBA" id="ARBA00005664"/>
    </source>
</evidence>
<dbReference type="GO" id="GO:0016757">
    <property type="term" value="F:glycosyltransferase activity"/>
    <property type="evidence" value="ECO:0007669"/>
    <property type="project" value="UniProtKB-KW"/>
</dbReference>
<dbReference type="PANTHER" id="PTHR31306">
    <property type="entry name" value="ALPHA-1,6-MANNOSYLTRANSFERASE MNN11-RELATED"/>
    <property type="match status" value="1"/>
</dbReference>
<name>N1QM45_SPHMS</name>
<reference evidence="4 5" key="1">
    <citation type="journal article" date="2012" name="PLoS Pathog.">
        <title>Diverse lifestyles and strategies of plant pathogenesis encoded in the genomes of eighteen Dothideomycetes fungi.</title>
        <authorList>
            <person name="Ohm R.A."/>
            <person name="Feau N."/>
            <person name="Henrissat B."/>
            <person name="Schoch C.L."/>
            <person name="Horwitz B.A."/>
            <person name="Barry K.W."/>
            <person name="Condon B.J."/>
            <person name="Copeland A.C."/>
            <person name="Dhillon B."/>
            <person name="Glaser F."/>
            <person name="Hesse C.N."/>
            <person name="Kosti I."/>
            <person name="LaButti K."/>
            <person name="Lindquist E.A."/>
            <person name="Lucas S."/>
            <person name="Salamov A.A."/>
            <person name="Bradshaw R.E."/>
            <person name="Ciuffetti L."/>
            <person name="Hamelin R.C."/>
            <person name="Kema G.H.J."/>
            <person name="Lawrence C."/>
            <person name="Scott J.A."/>
            <person name="Spatafora J.W."/>
            <person name="Turgeon B.G."/>
            <person name="de Wit P.J.G.M."/>
            <person name="Zhong S."/>
            <person name="Goodwin S.B."/>
            <person name="Grigoriev I.V."/>
        </authorList>
    </citation>
    <scope>NUCLEOTIDE SEQUENCE [LARGE SCALE GENOMIC DNA]</scope>
    <source>
        <strain evidence="4 5">SO2202</strain>
    </source>
</reference>
<dbReference type="HOGENOM" id="CLU_039079_0_0_1"/>